<dbReference type="Pfam" id="PF03466">
    <property type="entry name" value="LysR_substrate"/>
    <property type="match status" value="1"/>
</dbReference>
<name>A0A934HWQ7_9CLOT</name>
<dbReference type="InterPro" id="IPR036388">
    <property type="entry name" value="WH-like_DNA-bd_sf"/>
</dbReference>
<evidence type="ECO:0000256" key="1">
    <source>
        <dbReference type="ARBA" id="ARBA00009437"/>
    </source>
</evidence>
<protein>
    <submittedName>
        <fullName evidence="6">LysR family transcriptional regulator</fullName>
    </submittedName>
</protein>
<dbReference type="PANTHER" id="PTHR30346:SF0">
    <property type="entry name" value="HCA OPERON TRANSCRIPTIONAL ACTIVATOR HCAR"/>
    <property type="match status" value="1"/>
</dbReference>
<dbReference type="PRINTS" id="PR00039">
    <property type="entry name" value="HTHLYSR"/>
</dbReference>
<dbReference type="AlphaFoldDB" id="A0A934HWQ7"/>
<comment type="similarity">
    <text evidence="1">Belongs to the LysR transcriptional regulatory family.</text>
</comment>
<evidence type="ECO:0000313" key="6">
    <source>
        <dbReference type="EMBL" id="MBI6871982.1"/>
    </source>
</evidence>
<dbReference type="GO" id="GO:0003700">
    <property type="term" value="F:DNA-binding transcription factor activity"/>
    <property type="evidence" value="ECO:0007669"/>
    <property type="project" value="InterPro"/>
</dbReference>
<dbReference type="EMBL" id="JAEEGB010000005">
    <property type="protein sequence ID" value="MBI6871982.1"/>
    <property type="molecule type" value="Genomic_DNA"/>
</dbReference>
<evidence type="ECO:0000256" key="3">
    <source>
        <dbReference type="ARBA" id="ARBA00023125"/>
    </source>
</evidence>
<reference evidence="6" key="1">
    <citation type="submission" date="2020-12" db="EMBL/GenBank/DDBJ databases">
        <title>Clostridium thailandense sp. nov., a novel acetogenic bacterium isolated from peat land soil in Thailand.</title>
        <authorList>
            <person name="Chaikitkaew S."/>
            <person name="Birkeland N.K."/>
        </authorList>
    </citation>
    <scope>NUCLEOTIDE SEQUENCE</scope>
    <source>
        <strain evidence="6">DSM 17425</strain>
    </source>
</reference>
<dbReference type="Proteomes" id="UP000622687">
    <property type="component" value="Unassembled WGS sequence"/>
</dbReference>
<dbReference type="PROSITE" id="PS50931">
    <property type="entry name" value="HTH_LYSR"/>
    <property type="match status" value="1"/>
</dbReference>
<evidence type="ECO:0000256" key="2">
    <source>
        <dbReference type="ARBA" id="ARBA00023015"/>
    </source>
</evidence>
<dbReference type="InterPro" id="IPR005119">
    <property type="entry name" value="LysR_subst-bd"/>
</dbReference>
<dbReference type="FunFam" id="1.10.10.10:FF:000001">
    <property type="entry name" value="LysR family transcriptional regulator"/>
    <property type="match status" value="1"/>
</dbReference>
<keyword evidence="7" id="KW-1185">Reference proteome</keyword>
<dbReference type="Gene3D" id="1.10.10.10">
    <property type="entry name" value="Winged helix-like DNA-binding domain superfamily/Winged helix DNA-binding domain"/>
    <property type="match status" value="1"/>
</dbReference>
<sequence length="300" mass="35157">MIQLQQLIFFEKIAEKNSMNKAAEELYISQPNLSKAIRNLESELKIKIFERTNKGVKLTEDGYKLYKYVKTIHKQVDMIQSIALKEIPNSISVAAYPCPILYKVLGEFHNRNKEQYIEVTLKEERVQNIIESVANLQSDIGIIEINDVQKKEVRHLLESKNLEYHELAKNTWYAHVGKSSPLYNQETIEMSQLVDCTIMRSPDDYFSNLSYLFEVDGIHFTQFEKTMFVNDYFTRLRLLNMTDMVCIETAWDKELEKEIGVRAIPIANCNIQISMGWIKRKKENLPVKVLDFIEILEQLF</sequence>
<keyword evidence="3" id="KW-0238">DNA-binding</keyword>
<gene>
    <name evidence="6" type="ORF">I6U51_04570</name>
</gene>
<dbReference type="PANTHER" id="PTHR30346">
    <property type="entry name" value="TRANSCRIPTIONAL DUAL REGULATOR HCAR-RELATED"/>
    <property type="match status" value="1"/>
</dbReference>
<dbReference type="GO" id="GO:0032993">
    <property type="term" value="C:protein-DNA complex"/>
    <property type="evidence" value="ECO:0007669"/>
    <property type="project" value="TreeGrafter"/>
</dbReference>
<dbReference type="SUPFAM" id="SSF46785">
    <property type="entry name" value="Winged helix' DNA-binding domain"/>
    <property type="match status" value="1"/>
</dbReference>
<accession>A0A934HWQ7</accession>
<dbReference type="CDD" id="cd05466">
    <property type="entry name" value="PBP2_LTTR_substrate"/>
    <property type="match status" value="1"/>
</dbReference>
<evidence type="ECO:0000313" key="7">
    <source>
        <dbReference type="Proteomes" id="UP000622687"/>
    </source>
</evidence>
<organism evidence="6 7">
    <name type="scientific">Clostridium aciditolerans</name>
    <dbReference type="NCBI Taxonomy" id="339861"/>
    <lineage>
        <taxon>Bacteria</taxon>
        <taxon>Bacillati</taxon>
        <taxon>Bacillota</taxon>
        <taxon>Clostridia</taxon>
        <taxon>Eubacteriales</taxon>
        <taxon>Clostridiaceae</taxon>
        <taxon>Clostridium</taxon>
    </lineage>
</organism>
<keyword evidence="4" id="KW-0804">Transcription</keyword>
<proteinExistence type="inferred from homology"/>
<evidence type="ECO:0000259" key="5">
    <source>
        <dbReference type="PROSITE" id="PS50931"/>
    </source>
</evidence>
<keyword evidence="2" id="KW-0805">Transcription regulation</keyword>
<dbReference type="SUPFAM" id="SSF53850">
    <property type="entry name" value="Periplasmic binding protein-like II"/>
    <property type="match status" value="1"/>
</dbReference>
<evidence type="ECO:0000256" key="4">
    <source>
        <dbReference type="ARBA" id="ARBA00023163"/>
    </source>
</evidence>
<dbReference type="Gene3D" id="3.40.190.290">
    <property type="match status" value="1"/>
</dbReference>
<dbReference type="GO" id="GO:0003677">
    <property type="term" value="F:DNA binding"/>
    <property type="evidence" value="ECO:0007669"/>
    <property type="project" value="UniProtKB-KW"/>
</dbReference>
<comment type="caution">
    <text evidence="6">The sequence shown here is derived from an EMBL/GenBank/DDBJ whole genome shotgun (WGS) entry which is preliminary data.</text>
</comment>
<feature type="domain" description="HTH lysR-type" evidence="5">
    <location>
        <begin position="2"/>
        <end position="59"/>
    </location>
</feature>
<dbReference type="RefSeq" id="WP_211141414.1">
    <property type="nucleotide sequence ID" value="NZ_JAEEGB010000005.1"/>
</dbReference>
<dbReference type="InterPro" id="IPR000847">
    <property type="entry name" value="LysR_HTH_N"/>
</dbReference>
<dbReference type="Pfam" id="PF00126">
    <property type="entry name" value="HTH_1"/>
    <property type="match status" value="1"/>
</dbReference>
<dbReference type="InterPro" id="IPR036390">
    <property type="entry name" value="WH_DNA-bd_sf"/>
</dbReference>